<dbReference type="PANTHER" id="PTHR24104:SF25">
    <property type="entry name" value="PROTEIN LIN-41"/>
    <property type="match status" value="1"/>
</dbReference>
<dbReference type="InterPro" id="IPR001258">
    <property type="entry name" value="NHL_repeat"/>
</dbReference>
<dbReference type="InterPro" id="IPR050952">
    <property type="entry name" value="TRIM-NHL_E3_ligases"/>
</dbReference>
<name>A0A815WJ56_9BILA</name>
<dbReference type="Proteomes" id="UP000681720">
    <property type="component" value="Unassembled WGS sequence"/>
</dbReference>
<dbReference type="Gene3D" id="2.120.10.30">
    <property type="entry name" value="TolB, C-terminal domain"/>
    <property type="match status" value="1"/>
</dbReference>
<evidence type="ECO:0000313" key="8">
    <source>
        <dbReference type="EMBL" id="CAF4864614.1"/>
    </source>
</evidence>
<sequence>MESDLTKRRPSVIPGWSPVLPAGYTPTIHSVDETASDIEQDGKNSSTSNRLSHLPSITSYETKPYLTIKKFHLNNQAAMSMAHTHGICVLNTDEEQIIACDHYNNRLLMFDSNTDGRLLEIFRGDMATPECVASRPHYQHQIYITKAHSISLYDLERKQFIQHLGSEESGHANNRFYSPGGMSVDPANGEIYMCDTWNHRVCVFSPDFRYINRRWYLTQWQQEHHKVKPNFLAINGTNECVVTCDNAPNYRGAVYVFDKMGYIQKIYDHESRQKFPHADVKLNVPHGILLDDEGNWLTVCYSDLESCWVERRYKPHQHDEHEIITYWRNKELKGPSALAIKRDQTLVVGDRDENSIYLFQRKQSH</sequence>
<dbReference type="GO" id="GO:0008270">
    <property type="term" value="F:zinc ion binding"/>
    <property type="evidence" value="ECO:0007669"/>
    <property type="project" value="UniProtKB-KW"/>
</dbReference>
<evidence type="ECO:0000313" key="5">
    <source>
        <dbReference type="EMBL" id="CAF2257884.1"/>
    </source>
</evidence>
<dbReference type="EMBL" id="CAJOBH010002723">
    <property type="protein sequence ID" value="CAF3920263.1"/>
    <property type="molecule type" value="Genomic_DNA"/>
</dbReference>
<evidence type="ECO:0000313" key="6">
    <source>
        <dbReference type="EMBL" id="CAF3915824.1"/>
    </source>
</evidence>
<dbReference type="Proteomes" id="UP000663855">
    <property type="component" value="Unassembled WGS sequence"/>
</dbReference>
<dbReference type="Proteomes" id="UP000676336">
    <property type="component" value="Unassembled WGS sequence"/>
</dbReference>
<dbReference type="EMBL" id="CAJOBJ010002210">
    <property type="protein sequence ID" value="CAF3915824.1"/>
    <property type="molecule type" value="Genomic_DNA"/>
</dbReference>
<dbReference type="EMBL" id="CAJOBI010164638">
    <property type="protein sequence ID" value="CAF4864614.1"/>
    <property type="molecule type" value="Genomic_DNA"/>
</dbReference>
<dbReference type="PROSITE" id="PS51125">
    <property type="entry name" value="NHL"/>
    <property type="match status" value="1"/>
</dbReference>
<evidence type="ECO:0000313" key="3">
    <source>
        <dbReference type="EMBL" id="CAF1524374.1"/>
    </source>
</evidence>
<dbReference type="Proteomes" id="UP000663834">
    <property type="component" value="Unassembled WGS sequence"/>
</dbReference>
<evidence type="ECO:0000313" key="9">
    <source>
        <dbReference type="Proteomes" id="UP000663855"/>
    </source>
</evidence>
<evidence type="ECO:0000256" key="1">
    <source>
        <dbReference type="ARBA" id="ARBA00022737"/>
    </source>
</evidence>
<dbReference type="EMBL" id="CAJNOW010007875">
    <property type="protein sequence ID" value="CAF1524374.1"/>
    <property type="molecule type" value="Genomic_DNA"/>
</dbReference>
<feature type="repeat" description="NHL" evidence="2">
    <location>
        <begin position="168"/>
        <end position="207"/>
    </location>
</feature>
<dbReference type="EMBL" id="CAJNRE010021423">
    <property type="protein sequence ID" value="CAF2257884.1"/>
    <property type="molecule type" value="Genomic_DNA"/>
</dbReference>
<dbReference type="Pfam" id="PF01436">
    <property type="entry name" value="NHL"/>
    <property type="match status" value="1"/>
</dbReference>
<dbReference type="Proteomes" id="UP000663824">
    <property type="component" value="Unassembled WGS sequence"/>
</dbReference>
<keyword evidence="1" id="KW-0677">Repeat</keyword>
<dbReference type="EMBL" id="CAJNOV010014265">
    <property type="protein sequence ID" value="CAF1545453.1"/>
    <property type="molecule type" value="Genomic_DNA"/>
</dbReference>
<dbReference type="PANTHER" id="PTHR24104">
    <property type="entry name" value="E3 UBIQUITIN-PROTEIN LIGASE NHLRC1-RELATED"/>
    <property type="match status" value="1"/>
</dbReference>
<evidence type="ECO:0000313" key="4">
    <source>
        <dbReference type="EMBL" id="CAF1545453.1"/>
    </source>
</evidence>
<evidence type="ECO:0000256" key="2">
    <source>
        <dbReference type="PROSITE-ProRule" id="PRU00504"/>
    </source>
</evidence>
<dbReference type="GO" id="GO:0043161">
    <property type="term" value="P:proteasome-mediated ubiquitin-dependent protein catabolic process"/>
    <property type="evidence" value="ECO:0007669"/>
    <property type="project" value="TreeGrafter"/>
</dbReference>
<proteinExistence type="predicted"/>
<organism evidence="4 9">
    <name type="scientific">Rotaria magnacalcarata</name>
    <dbReference type="NCBI Taxonomy" id="392030"/>
    <lineage>
        <taxon>Eukaryota</taxon>
        <taxon>Metazoa</taxon>
        <taxon>Spiralia</taxon>
        <taxon>Gnathifera</taxon>
        <taxon>Rotifera</taxon>
        <taxon>Eurotatoria</taxon>
        <taxon>Bdelloidea</taxon>
        <taxon>Philodinida</taxon>
        <taxon>Philodinidae</taxon>
        <taxon>Rotaria</taxon>
    </lineage>
</organism>
<gene>
    <name evidence="7" type="ORF">BYL167_LOCUS9459</name>
    <name evidence="4" type="ORF">CJN711_LOCUS30009</name>
    <name evidence="6" type="ORF">GIL414_LOCUS7310</name>
    <name evidence="3" type="ORF">KQP761_LOCUS15887</name>
    <name evidence="5" type="ORF">MBJ925_LOCUS38334</name>
    <name evidence="8" type="ORF">SMN809_LOCUS50027</name>
</gene>
<comment type="caution">
    <text evidence="4">The sequence shown here is derived from an EMBL/GenBank/DDBJ whole genome shotgun (WGS) entry which is preliminary data.</text>
</comment>
<reference evidence="4" key="1">
    <citation type="submission" date="2021-02" db="EMBL/GenBank/DDBJ databases">
        <authorList>
            <person name="Nowell W R."/>
        </authorList>
    </citation>
    <scope>NUCLEOTIDE SEQUENCE</scope>
</reference>
<evidence type="ECO:0000313" key="7">
    <source>
        <dbReference type="EMBL" id="CAF3920263.1"/>
    </source>
</evidence>
<dbReference type="AlphaFoldDB" id="A0A815WJ56"/>
<dbReference type="SUPFAM" id="SSF101898">
    <property type="entry name" value="NHL repeat"/>
    <property type="match status" value="1"/>
</dbReference>
<dbReference type="Proteomes" id="UP000681967">
    <property type="component" value="Unassembled WGS sequence"/>
</dbReference>
<dbReference type="InterPro" id="IPR011042">
    <property type="entry name" value="6-blade_b-propeller_TolB-like"/>
</dbReference>
<dbReference type="GO" id="GO:0000209">
    <property type="term" value="P:protein polyubiquitination"/>
    <property type="evidence" value="ECO:0007669"/>
    <property type="project" value="TreeGrafter"/>
</dbReference>
<dbReference type="OrthoDB" id="9975222at2759"/>
<protein>
    <submittedName>
        <fullName evidence="4">Uncharacterized protein</fullName>
    </submittedName>
</protein>
<dbReference type="GO" id="GO:0061630">
    <property type="term" value="F:ubiquitin protein ligase activity"/>
    <property type="evidence" value="ECO:0007669"/>
    <property type="project" value="TreeGrafter"/>
</dbReference>
<accession>A0A815WJ56</accession>